<accession>A0A2I1JXX8</accession>
<evidence type="ECO:0000256" key="8">
    <source>
        <dbReference type="ARBA" id="ARBA00022932"/>
    </source>
</evidence>
<keyword evidence="7" id="KW-0235">DNA replication</keyword>
<comment type="subcellular location">
    <subcellularLocation>
        <location evidence="1">Cytoplasm</location>
    </subcellularLocation>
</comment>
<dbReference type="RefSeq" id="WP_101954478.1">
    <property type="nucleotide sequence ID" value="NZ_PKHE01000015.1"/>
</dbReference>
<dbReference type="PANTHER" id="PTHR32294">
    <property type="entry name" value="DNA POLYMERASE III SUBUNIT ALPHA"/>
    <property type="match status" value="1"/>
</dbReference>
<reference evidence="13 14" key="1">
    <citation type="submission" date="2017-12" db="EMBL/GenBank/DDBJ databases">
        <title>Phylogenetic diversity of female urinary microbiome.</title>
        <authorList>
            <person name="Thomas-White K."/>
            <person name="Wolfe A.J."/>
        </authorList>
    </citation>
    <scope>NUCLEOTIDE SEQUENCE [LARGE SCALE GENOMIC DNA]</scope>
    <source>
        <strain evidence="13 14">UMB0898</strain>
    </source>
</reference>
<evidence type="ECO:0000256" key="10">
    <source>
        <dbReference type="ARBA" id="ARBA00026073"/>
    </source>
</evidence>
<evidence type="ECO:0000256" key="5">
    <source>
        <dbReference type="ARBA" id="ARBA00022679"/>
    </source>
</evidence>
<dbReference type="PANTHER" id="PTHR32294:SF0">
    <property type="entry name" value="DNA POLYMERASE III SUBUNIT ALPHA"/>
    <property type="match status" value="1"/>
</dbReference>
<dbReference type="InterPro" id="IPR040982">
    <property type="entry name" value="DNA_pol3_finger"/>
</dbReference>
<evidence type="ECO:0000256" key="3">
    <source>
        <dbReference type="ARBA" id="ARBA00012417"/>
    </source>
</evidence>
<gene>
    <name evidence="13" type="ORF">CYJ57_05890</name>
</gene>
<proteinExistence type="inferred from homology"/>
<dbReference type="GO" id="GO:0003676">
    <property type="term" value="F:nucleic acid binding"/>
    <property type="evidence" value="ECO:0007669"/>
    <property type="project" value="InterPro"/>
</dbReference>
<dbReference type="Pfam" id="PF01336">
    <property type="entry name" value="tRNA_anti-codon"/>
    <property type="match status" value="1"/>
</dbReference>
<dbReference type="Pfam" id="PF17657">
    <property type="entry name" value="DNA_pol3_finger"/>
    <property type="match status" value="1"/>
</dbReference>
<dbReference type="Pfam" id="PF07733">
    <property type="entry name" value="DNA_pol3_alpha"/>
    <property type="match status" value="1"/>
</dbReference>
<comment type="caution">
    <text evidence="13">The sequence shown here is derived from an EMBL/GenBank/DDBJ whole genome shotgun (WGS) entry which is preliminary data.</text>
</comment>
<dbReference type="CDD" id="cd07431">
    <property type="entry name" value="PHP_PolIIIA"/>
    <property type="match status" value="1"/>
</dbReference>
<evidence type="ECO:0000256" key="4">
    <source>
        <dbReference type="ARBA" id="ARBA00019114"/>
    </source>
</evidence>
<dbReference type="GO" id="GO:0006260">
    <property type="term" value="P:DNA replication"/>
    <property type="evidence" value="ECO:0007669"/>
    <property type="project" value="UniProtKB-KW"/>
</dbReference>
<dbReference type="InterPro" id="IPR003141">
    <property type="entry name" value="Pol/His_phosphatase_N"/>
</dbReference>
<dbReference type="AlphaFoldDB" id="A0A2I1JXX8"/>
<dbReference type="NCBIfam" id="TIGR00594">
    <property type="entry name" value="polc"/>
    <property type="match status" value="1"/>
</dbReference>
<evidence type="ECO:0000256" key="1">
    <source>
        <dbReference type="ARBA" id="ARBA00004496"/>
    </source>
</evidence>
<sequence length="1113" mass="127524">MLFNIQSEYSFLESTLRLNKYAIKAKEYGYQSIGIADTHVLYGSLELYQLAKKHHLRPLIGLRVILPGIVDSEVPYEFLLYATSKIGYYHLGQLSRQLLTDSVDTSVIWQYLQYQAQDLVYISSSNQNELLYAMVRDQTDQIQQLHNFLVQIFGQDKIYIGVNLFPSNEYELKQVDKWSKKLDIPVIISQYIHALNSEDGSSIQMLQSIKANQPMTKDLLDHQTEYYMRPYHIVKEQCACLGYTEWLTNTSKLEANIAIQIEPNKEVLPQFHIPETFDHSASYLKHLVMQRLSALGLSQKNSYIQRIEHELQIIHQMGFDDYFLIVWEIIQYCHQQKIPVGPGRGSAAGSLIAYLLEITQVDPLEYNLIFERFLNPERLSLPDIDIDISDESRSRVIHFLAQVYGENQVAQIITFSRFGAKSVLRDILKALEVDEKTTKQWLQLLPSSTNTTLSLKSAYDQSEAFRDYVHASKINEQIYRMGSTLDGLPRQSSTHAGAVVISQQPIDQLIPVRNRPGEVLLTQLPMDQVEQMGLLKIDILGLKNLTLLDQMKQQIQKNTQSTVDWGGIPLDDPATLKLFQQGDTNGIFQFESAGIKKVLKTIYPTSFEDIVAVNALYRPGPMKQIETFNRRKRGQEPIPTIDPSTDQILKATYGVIVYQEQVMQIAVQMAGFTYGQADSFRRAIASKNLNLLDSFHQSFVEGAIQRHHSPEISEQVFQYILAFANYGFNRSHSVVYSYLAFQMAYCKAHYPAEFYAALINSGSSSRQSQVNYIQEAQRVLGKTLPLDINLSEANFTARPQLRVGFNAIRGVRKSMIDAMLEARSQAGKFTSFINFLQRLPERELHKESLQALILTGCFDTLESNRRTLVTNLDSLLQSIQYTRYNMSLFEALNPKINYVSEFSRLERIRYENDYLGFTLSGHPLEAYQSYFQNGTVRSLQSILADSSSGYAETLAIIKQVKIHRTKKGDEMAFVTLTDMQSELSAVLFPSDYLKYRRLLSENAVLRVRGKIEWRNQRKQLIIQSILDATPDSQHTHNENTHTQCFIQIHSFEALDQAANYIGQFSDPTYPIDVIIVNSERKAFQLDSSYRLNYSIQLEQKLKGFFGNECVVFK</sequence>
<dbReference type="InterPro" id="IPR011708">
    <property type="entry name" value="DNA_pol3_alpha_NTPase_dom"/>
</dbReference>
<dbReference type="GO" id="GO:0008408">
    <property type="term" value="F:3'-5' exonuclease activity"/>
    <property type="evidence" value="ECO:0007669"/>
    <property type="project" value="InterPro"/>
</dbReference>
<dbReference type="Gene3D" id="1.10.10.1600">
    <property type="entry name" value="Bacterial DNA polymerase III alpha subunit, thumb domain"/>
    <property type="match status" value="1"/>
</dbReference>
<evidence type="ECO:0000256" key="9">
    <source>
        <dbReference type="ARBA" id="ARBA00025611"/>
    </source>
</evidence>
<dbReference type="InterPro" id="IPR041931">
    <property type="entry name" value="DNA_pol3_alpha_thumb_dom"/>
</dbReference>
<evidence type="ECO:0000313" key="13">
    <source>
        <dbReference type="EMBL" id="PKY88217.1"/>
    </source>
</evidence>
<keyword evidence="6" id="KW-0548">Nucleotidyltransferase</keyword>
<evidence type="ECO:0000256" key="7">
    <source>
        <dbReference type="ARBA" id="ARBA00022705"/>
    </source>
</evidence>
<dbReference type="InterPro" id="IPR016195">
    <property type="entry name" value="Pol/histidinol_Pase-like"/>
</dbReference>
<dbReference type="InterPro" id="IPR004013">
    <property type="entry name" value="PHP_dom"/>
</dbReference>
<evidence type="ECO:0000256" key="11">
    <source>
        <dbReference type="ARBA" id="ARBA00049244"/>
    </source>
</evidence>
<dbReference type="Pfam" id="PF02811">
    <property type="entry name" value="PHP"/>
    <property type="match status" value="1"/>
</dbReference>
<protein>
    <recommendedName>
        <fullName evidence="4">DNA polymerase III subunit alpha</fullName>
        <ecNumber evidence="3">2.7.7.7</ecNumber>
    </recommendedName>
</protein>
<dbReference type="InterPro" id="IPR004365">
    <property type="entry name" value="NA-bd_OB_tRNA"/>
</dbReference>
<dbReference type="Proteomes" id="UP000234384">
    <property type="component" value="Unassembled WGS sequence"/>
</dbReference>
<evidence type="ECO:0000256" key="2">
    <source>
        <dbReference type="ARBA" id="ARBA00009496"/>
    </source>
</evidence>
<dbReference type="SUPFAM" id="SSF89550">
    <property type="entry name" value="PHP domain-like"/>
    <property type="match status" value="1"/>
</dbReference>
<evidence type="ECO:0000313" key="14">
    <source>
        <dbReference type="Proteomes" id="UP000234384"/>
    </source>
</evidence>
<comment type="function">
    <text evidence="9">DNA polymerase III is a complex, multichain enzyme responsible for most of the replicative synthesis in bacteria. This DNA polymerase also exhibits 3' to 5' exonuclease activity. The alpha chain is the DNA polymerase.</text>
</comment>
<dbReference type="Gene3D" id="3.20.20.140">
    <property type="entry name" value="Metal-dependent hydrolases"/>
    <property type="match status" value="1"/>
</dbReference>
<evidence type="ECO:0000259" key="12">
    <source>
        <dbReference type="SMART" id="SM00481"/>
    </source>
</evidence>
<keyword evidence="5" id="KW-0808">Transferase</keyword>
<dbReference type="EMBL" id="PKHE01000015">
    <property type="protein sequence ID" value="PKY88217.1"/>
    <property type="molecule type" value="Genomic_DNA"/>
</dbReference>
<keyword evidence="8" id="KW-0239">DNA-directed DNA polymerase</keyword>
<dbReference type="Pfam" id="PF14579">
    <property type="entry name" value="HHH_6"/>
    <property type="match status" value="1"/>
</dbReference>
<comment type="catalytic activity">
    <reaction evidence="11">
        <text>DNA(n) + a 2'-deoxyribonucleoside 5'-triphosphate = DNA(n+1) + diphosphate</text>
        <dbReference type="Rhea" id="RHEA:22508"/>
        <dbReference type="Rhea" id="RHEA-COMP:17339"/>
        <dbReference type="Rhea" id="RHEA-COMP:17340"/>
        <dbReference type="ChEBI" id="CHEBI:33019"/>
        <dbReference type="ChEBI" id="CHEBI:61560"/>
        <dbReference type="ChEBI" id="CHEBI:173112"/>
        <dbReference type="EC" id="2.7.7.7"/>
    </reaction>
</comment>
<dbReference type="EC" id="2.7.7.7" evidence="3"/>
<dbReference type="CDD" id="cd04485">
    <property type="entry name" value="DnaE_OBF"/>
    <property type="match status" value="1"/>
</dbReference>
<dbReference type="GO" id="GO:0003887">
    <property type="term" value="F:DNA-directed DNA polymerase activity"/>
    <property type="evidence" value="ECO:0007669"/>
    <property type="project" value="UniProtKB-KW"/>
</dbReference>
<comment type="subunit">
    <text evidence="10">DNA polymerase III contains a core (composed of alpha, epsilon and theta chains) that associates with a tau subunit. This core dimerizes to form the POLIII' complex. PolIII' associates with the gamma complex (composed of gamma, delta, delta', psi and chi chains) and with the beta chain to form the complete DNA polymerase III complex.</text>
</comment>
<dbReference type="Gene3D" id="1.10.150.870">
    <property type="match status" value="1"/>
</dbReference>
<name>A0A2I1JXX8_9LACT</name>
<comment type="similarity">
    <text evidence="2">Belongs to the DNA polymerase type-C family. DnaE subfamily.</text>
</comment>
<dbReference type="InterPro" id="IPR004805">
    <property type="entry name" value="DnaE2/DnaE/PolC"/>
</dbReference>
<dbReference type="GO" id="GO:0005737">
    <property type="term" value="C:cytoplasm"/>
    <property type="evidence" value="ECO:0007669"/>
    <property type="project" value="UniProtKB-SubCell"/>
</dbReference>
<organism evidence="13 14">
    <name type="scientific">Falseniella ignava</name>
    <dbReference type="NCBI Taxonomy" id="137730"/>
    <lineage>
        <taxon>Bacteria</taxon>
        <taxon>Bacillati</taxon>
        <taxon>Bacillota</taxon>
        <taxon>Bacilli</taxon>
        <taxon>Lactobacillales</taxon>
        <taxon>Aerococcaceae</taxon>
        <taxon>Falseniella</taxon>
    </lineage>
</organism>
<evidence type="ECO:0000256" key="6">
    <source>
        <dbReference type="ARBA" id="ARBA00022695"/>
    </source>
</evidence>
<dbReference type="OrthoDB" id="9803237at2"/>
<dbReference type="InterPro" id="IPR029460">
    <property type="entry name" value="DNAPol_HHH"/>
</dbReference>
<feature type="domain" description="Polymerase/histidinol phosphatase N-terminal" evidence="12">
    <location>
        <begin position="1"/>
        <end position="68"/>
    </location>
</feature>
<dbReference type="SMART" id="SM00481">
    <property type="entry name" value="POLIIIAc"/>
    <property type="match status" value="1"/>
</dbReference>